<feature type="transmembrane region" description="Helical" evidence="1">
    <location>
        <begin position="348"/>
        <end position="368"/>
    </location>
</feature>
<dbReference type="Proteomes" id="UP000772618">
    <property type="component" value="Unassembled WGS sequence"/>
</dbReference>
<keyword evidence="1" id="KW-0812">Transmembrane</keyword>
<keyword evidence="3" id="KW-1185">Reference proteome</keyword>
<evidence type="ECO:0000313" key="3">
    <source>
        <dbReference type="Proteomes" id="UP000772618"/>
    </source>
</evidence>
<reference evidence="2 3" key="1">
    <citation type="submission" date="2021-05" db="EMBL/GenBank/DDBJ databases">
        <title>A Polyphasic approach of four new species of the genus Ohtaekwangia: Ohtaekwangia histidinii sp. nov., Ohtaekwangia cretensis sp. nov., Ohtaekwangia indiensis sp. nov., Ohtaekwangia reichenbachii sp. nov. from diverse environment.</title>
        <authorList>
            <person name="Octaviana S."/>
        </authorList>
    </citation>
    <scope>NUCLEOTIDE SEQUENCE [LARGE SCALE GENOMIC DNA]</scope>
    <source>
        <strain evidence="2 3">PWU20</strain>
    </source>
</reference>
<gene>
    <name evidence="2" type="ORF">KK060_05275</name>
</gene>
<accession>A0ABS5VMT5</accession>
<sequence>MSKRFLFTFVGLLSVITLVAQNKFTIKKDLRSEWLQYTEGKYQPLGDEDVSALNSLHFKIEAGDYAADELVYIHSRKPFYIFVNGKLLTEVKGTAKLKIDSLAAALESKSWTFSLYQTKFDEHDLKTYVISEDPVLTAANDIRKPESFFRDFVVLIGLLLIVFFVVIIRLKSKLSSDYFSVNRILSLREGEDNQSHSRFAISSNMAFYVFASLLMSLYLLIVFYNLPDDYKLSQSFAATGFWGAVWLWLKLSVLVFCILFAKLVLIYFLSWLFGIYGIAGVHFFNWMRLLLLSSSSLIVILFVYYILRGLDPAIYITLLSMVIIFFLIWIVIVFLKLNNRVEHTMFHLFSYICATEVIPLLVTIKVLFQ</sequence>
<dbReference type="EMBL" id="JAHESD010000007">
    <property type="protein sequence ID" value="MBT1702681.1"/>
    <property type="molecule type" value="Genomic_DNA"/>
</dbReference>
<dbReference type="Pfam" id="PF14093">
    <property type="entry name" value="DUF4271"/>
    <property type="match status" value="1"/>
</dbReference>
<proteinExistence type="predicted"/>
<keyword evidence="1" id="KW-1133">Transmembrane helix</keyword>
<feature type="transmembrane region" description="Helical" evidence="1">
    <location>
        <begin position="286"/>
        <end position="307"/>
    </location>
</feature>
<dbReference type="RefSeq" id="WP_254152648.1">
    <property type="nucleotide sequence ID" value="NZ_JAHESD010000007.1"/>
</dbReference>
<name>A0ABS5VMT5_9BACT</name>
<organism evidence="2 3">
    <name type="scientific">Chryseosolibacter indicus</name>
    <dbReference type="NCBI Taxonomy" id="2782351"/>
    <lineage>
        <taxon>Bacteria</taxon>
        <taxon>Pseudomonadati</taxon>
        <taxon>Bacteroidota</taxon>
        <taxon>Cytophagia</taxon>
        <taxon>Cytophagales</taxon>
        <taxon>Chryseotaleaceae</taxon>
        <taxon>Chryseosolibacter</taxon>
    </lineage>
</organism>
<feature type="transmembrane region" description="Helical" evidence="1">
    <location>
        <begin position="313"/>
        <end position="336"/>
    </location>
</feature>
<keyword evidence="1" id="KW-0472">Membrane</keyword>
<evidence type="ECO:0000256" key="1">
    <source>
        <dbReference type="SAM" id="Phobius"/>
    </source>
</evidence>
<evidence type="ECO:0000313" key="2">
    <source>
        <dbReference type="EMBL" id="MBT1702681.1"/>
    </source>
</evidence>
<feature type="transmembrane region" description="Helical" evidence="1">
    <location>
        <begin position="205"/>
        <end position="226"/>
    </location>
</feature>
<feature type="transmembrane region" description="Helical" evidence="1">
    <location>
        <begin position="246"/>
        <end position="274"/>
    </location>
</feature>
<dbReference type="InterPro" id="IPR025367">
    <property type="entry name" value="DUF4271"/>
</dbReference>
<protein>
    <submittedName>
        <fullName evidence="2">DUF4271 domain-containing protein</fullName>
    </submittedName>
</protein>
<comment type="caution">
    <text evidence="2">The sequence shown here is derived from an EMBL/GenBank/DDBJ whole genome shotgun (WGS) entry which is preliminary data.</text>
</comment>
<feature type="transmembrane region" description="Helical" evidence="1">
    <location>
        <begin position="152"/>
        <end position="170"/>
    </location>
</feature>